<protein>
    <submittedName>
        <fullName evidence="2">Uncharacterized protein</fullName>
    </submittedName>
</protein>
<feature type="region of interest" description="Disordered" evidence="1">
    <location>
        <begin position="33"/>
        <end position="125"/>
    </location>
</feature>
<dbReference type="Proteomes" id="UP000326939">
    <property type="component" value="Chromosome 16"/>
</dbReference>
<reference evidence="3" key="1">
    <citation type="journal article" date="2019" name="Gigascience">
        <title>De novo genome assembly of the endangered Acer yangbiense, a plant species with extremely small populations endemic to Yunnan Province, China.</title>
        <authorList>
            <person name="Yang J."/>
            <person name="Wariss H.M."/>
            <person name="Tao L."/>
            <person name="Zhang R."/>
            <person name="Yun Q."/>
            <person name="Hollingsworth P."/>
            <person name="Dao Z."/>
            <person name="Luo G."/>
            <person name="Guo H."/>
            <person name="Ma Y."/>
            <person name="Sun W."/>
        </authorList>
    </citation>
    <scope>NUCLEOTIDE SEQUENCE [LARGE SCALE GENOMIC DNA]</scope>
    <source>
        <strain evidence="3">cv. br00</strain>
    </source>
</reference>
<dbReference type="PANTHER" id="PTHR36405:SF1">
    <property type="entry name" value="OS07G0520600 PROTEIN"/>
    <property type="match status" value="1"/>
</dbReference>
<dbReference type="EMBL" id="VDCV01000016">
    <property type="protein sequence ID" value="KAB5521660.1"/>
    <property type="molecule type" value="Genomic_DNA"/>
</dbReference>
<dbReference type="AlphaFoldDB" id="A0A5N5JVP1"/>
<name>A0A5N5JVP1_9ROSI</name>
<evidence type="ECO:0000313" key="3">
    <source>
        <dbReference type="Proteomes" id="UP000326939"/>
    </source>
</evidence>
<feature type="compositionally biased region" description="Basic residues" evidence="1">
    <location>
        <begin position="95"/>
        <end position="104"/>
    </location>
</feature>
<sequence length="363" mass="39197">MVQKLEAIKGGGGSIRVGTTGTIGALMTREMESIKPSTQASASASGQGKPRTIPVSVPCSATTPRKLQPRKSLDEASSSGCRSGIGHRSPEMPRKVKSFNKSTHRMPMLGSDCSTLDRTPSREKPDKKAIHIVEIVDIKCGNPERAWANPITSKLKKLGFSKLHVLGDSCGNGAGFMHVVPAQLKEACRRRLCYHLNSSLSEANSIAFYRLDGDIAISHNRVISEIMIGDSTRLSAKQSHNRVISEIMIGNSTRLSAKQLHNSVISEIMIGNSTRLSVNSCITGSLQAIQNPAIQLSSLVVVFFHVLNGQPLLALLIVEEKHGEDLSDIPHASPTVHVTVESLSCLLFTCLNTHYSTQKFLSA</sequence>
<accession>A0A5N5JVP1</accession>
<proteinExistence type="predicted"/>
<dbReference type="PANTHER" id="PTHR36405">
    <property type="entry name" value="BNAA10G09140D PROTEIN"/>
    <property type="match status" value="1"/>
</dbReference>
<gene>
    <name evidence="2" type="ORF">DKX38_025979</name>
</gene>
<evidence type="ECO:0000256" key="1">
    <source>
        <dbReference type="SAM" id="MobiDB-lite"/>
    </source>
</evidence>
<organism evidence="2 3">
    <name type="scientific">Salix brachista</name>
    <dbReference type="NCBI Taxonomy" id="2182728"/>
    <lineage>
        <taxon>Eukaryota</taxon>
        <taxon>Viridiplantae</taxon>
        <taxon>Streptophyta</taxon>
        <taxon>Embryophyta</taxon>
        <taxon>Tracheophyta</taxon>
        <taxon>Spermatophyta</taxon>
        <taxon>Magnoliopsida</taxon>
        <taxon>eudicotyledons</taxon>
        <taxon>Gunneridae</taxon>
        <taxon>Pentapetalae</taxon>
        <taxon>rosids</taxon>
        <taxon>fabids</taxon>
        <taxon>Malpighiales</taxon>
        <taxon>Salicaceae</taxon>
        <taxon>Saliceae</taxon>
        <taxon>Salix</taxon>
    </lineage>
</organism>
<comment type="caution">
    <text evidence="2">The sequence shown here is derived from an EMBL/GenBank/DDBJ whole genome shotgun (WGS) entry which is preliminary data.</text>
</comment>
<evidence type="ECO:0000313" key="2">
    <source>
        <dbReference type="EMBL" id="KAB5521660.1"/>
    </source>
</evidence>
<keyword evidence="3" id="KW-1185">Reference proteome</keyword>